<feature type="compositionally biased region" description="Basic residues" evidence="1">
    <location>
        <begin position="1111"/>
        <end position="1120"/>
    </location>
</feature>
<organism evidence="2 3">
    <name type="scientific">Sphagnum jensenii</name>
    <dbReference type="NCBI Taxonomy" id="128206"/>
    <lineage>
        <taxon>Eukaryota</taxon>
        <taxon>Viridiplantae</taxon>
        <taxon>Streptophyta</taxon>
        <taxon>Embryophyta</taxon>
        <taxon>Bryophyta</taxon>
        <taxon>Sphagnophytina</taxon>
        <taxon>Sphagnopsida</taxon>
        <taxon>Sphagnales</taxon>
        <taxon>Sphagnaceae</taxon>
        <taxon>Sphagnum</taxon>
    </lineage>
</organism>
<feature type="region of interest" description="Disordered" evidence="1">
    <location>
        <begin position="1104"/>
        <end position="1127"/>
    </location>
</feature>
<feature type="compositionally biased region" description="Polar residues" evidence="1">
    <location>
        <begin position="282"/>
        <end position="291"/>
    </location>
</feature>
<dbReference type="EMBL" id="OZ020097">
    <property type="protein sequence ID" value="CAK9268269.1"/>
    <property type="molecule type" value="Genomic_DNA"/>
</dbReference>
<keyword evidence="3" id="KW-1185">Reference proteome</keyword>
<accession>A0ABP0WN51</accession>
<gene>
    <name evidence="2" type="ORF">CSSPJE1EN1_LOCUS13747</name>
</gene>
<evidence type="ECO:0000256" key="1">
    <source>
        <dbReference type="SAM" id="MobiDB-lite"/>
    </source>
</evidence>
<evidence type="ECO:0000313" key="2">
    <source>
        <dbReference type="EMBL" id="CAK9268269.1"/>
    </source>
</evidence>
<feature type="region of interest" description="Disordered" evidence="1">
    <location>
        <begin position="1033"/>
        <end position="1061"/>
    </location>
</feature>
<feature type="region of interest" description="Disordered" evidence="1">
    <location>
        <begin position="76"/>
        <end position="108"/>
    </location>
</feature>
<dbReference type="Proteomes" id="UP001497444">
    <property type="component" value="Chromosome 2"/>
</dbReference>
<feature type="region of interest" description="Disordered" evidence="1">
    <location>
        <begin position="517"/>
        <end position="536"/>
    </location>
</feature>
<feature type="compositionally biased region" description="Polar residues" evidence="1">
    <location>
        <begin position="395"/>
        <end position="416"/>
    </location>
</feature>
<feature type="compositionally biased region" description="Low complexity" evidence="1">
    <location>
        <begin position="76"/>
        <end position="100"/>
    </location>
</feature>
<feature type="region of interest" description="Disordered" evidence="1">
    <location>
        <begin position="280"/>
        <end position="316"/>
    </location>
</feature>
<feature type="compositionally biased region" description="Low complexity" evidence="1">
    <location>
        <begin position="780"/>
        <end position="791"/>
    </location>
</feature>
<feature type="region of interest" description="Disordered" evidence="1">
    <location>
        <begin position="395"/>
        <end position="417"/>
    </location>
</feature>
<feature type="region of interest" description="Disordered" evidence="1">
    <location>
        <begin position="190"/>
        <end position="228"/>
    </location>
</feature>
<sequence>MTIISISKSSTPHRYNESPAAAVATTRLVAQLESSDKKLQLETQCPASSSDASCSNAAPQISSTASTTILVCPQLQQHRSAADQQQQQPVTSSSSSSSSSTDKRFTRRRSRVISSFGAATENDGSLSQSFLKLERSLSERGAAASKSRNNIASGNLSQCNLSNYCRNSIGEVAALGLTVIAAYTKQHMVVRRKDDREEEEEEEAPDQGGEEEPHCTVDPPPATSETSVSTAAAILLQDQRSCAPPPPPPPPPQTVIIEPIILLHRHGDCSGHLLVKEHAQDDNATSDTSDPTAAGAGAGQKHLKQEEGTQLPKSIGDQHNADKAELQIVTMENPSSFHNSEAMSEIMAMEKSLMGDAFDSDQSSKQLYSNANGNHASSTSLTLVDHELQLPADCVTSSEQSNSSGAHQAKPTTTTDLVDKIEDQMIVAFTEGGSNVNPDLQKSNELLQLRANQPVISRDDQEPSLSFPTLSLLLQPEETLNMMNRTLLLEKSKNSEEANGGYNNIIDMMITTATLEQQERESYPEENQAVTEEPSAAQEGFLDLLTSDSSRAAKDAHEKLSTIANNHNSSSSHQWTSATHVESLSLPDADVQELPSVTGPARANKDLTLSTWNTTQFNPFIAEKVTEEQLTEAAFLSSLQDCYSEGKAERCASPEDLRYLCAAANSTNRMNYHAFRSKSTGRHSTTAANAVKVAVREHAAGLTGGAHSDSEKEVKVSATNTQLNPLQLQDFCSKFNKVELDACCHASGDLDIMAVTTSLRGHGLSEKKLTDDNPVVTVSSSEASSFSSPTTFKVRQSCPHEGNKSPHSRKNSETSMITSVICMPAEAPVMTTLVKREDALGAAAVVALKSKRFQTSQVTPTLLDSSSAFPTGVAMIQSGLQNERIRDTRAAAQVKKANVDHVKGSFGQEHIDLGVTPVITTGRTRVQLKTGIESRATLMDALADQCQQKRPDFMKIPRFGVQTMGCCNHVSKIAPSLTTFDGTVTLTHEKSESIRDMLQLVSLPQQNLEEFHPVLAPSISILGNRSFSSSQQDRLWEEQAEAYSSGGRGTPGREDKSTAAASFLAPQSASAAAVSGEVLLRSASGSLRKGASSEATVVVLATSDTCSEKGGKRRGKKKGNPRTPLRSLLAEETEEDCEANSITRSTPGANPCVKHLVLRIRGMASKSSIPKSQHSRPQQKSTFWSSCICISPVK</sequence>
<proteinExistence type="predicted"/>
<feature type="compositionally biased region" description="Acidic residues" evidence="1">
    <location>
        <begin position="196"/>
        <end position="210"/>
    </location>
</feature>
<name>A0ABP0WN51_9BRYO</name>
<evidence type="ECO:0000313" key="3">
    <source>
        <dbReference type="Proteomes" id="UP001497444"/>
    </source>
</evidence>
<protein>
    <submittedName>
        <fullName evidence="2">Uncharacterized protein</fullName>
    </submittedName>
</protein>
<reference evidence="2 3" key="1">
    <citation type="submission" date="2024-02" db="EMBL/GenBank/DDBJ databases">
        <authorList>
            <consortium name="ELIXIR-Norway"/>
            <consortium name="Elixir Norway"/>
        </authorList>
    </citation>
    <scope>NUCLEOTIDE SEQUENCE [LARGE SCALE GENOMIC DNA]</scope>
</reference>
<feature type="region of interest" description="Disordered" evidence="1">
    <location>
        <begin position="780"/>
        <end position="813"/>
    </location>
</feature>